<gene>
    <name evidence="3" type="ORF">B7Z01_11235</name>
</gene>
<protein>
    <recommendedName>
        <fullName evidence="2">DUF2134 domain-containing protein</fullName>
    </recommendedName>
</protein>
<keyword evidence="1" id="KW-1133">Transmembrane helix</keyword>
<sequence length="542" mass="55434">MPGRRFAHDEAGGVATMAAAAGTLMCALAAVVVDLAGLALAGRALQGAADLAALAAAANLDQAERAATATARANLDDAATEVVTGRYTPDTTLAARERFGPGDTPANAARVTLTRSAPLYFGRWILGRPDLVLTKTAVAAIPAEPPRAMFSIGSRLARLEGGLANQLLSSLTGSTVGLSIMDYESLADAEVTLLGFFDALATELDVEAGRYDQLLDREIEVGRALGVVQALAGDQGDSALAKLIDPAADVTVRLGDVFGLEADARSGLAQGLDASVSVLDLAMAMLETGGDRQVKLNLGVQPGLASLVVDLAIGERPNRSPWLTVTGDGQPVIRTAQARLYVRARTSQKLAGLAQVELPVLIELAASEARLEAITCGPNTVTLGVRPGLATVALGQVPETQLDDFTRDLTPTPATVLNVAGLVRLIASGEVEVADPAFRDTRFSAAEIADQSPRTVTASGLGSGLIGSLFGDLDVQVQALGLGLGLGGLVSALGTLLAPLGPVLDGAIQPILDLAGLKLGQADVRVHGVTCDDGERPPVLVG</sequence>
<dbReference type="EMBL" id="NCEB01000023">
    <property type="protein sequence ID" value="OYX32333.1"/>
    <property type="molecule type" value="Genomic_DNA"/>
</dbReference>
<evidence type="ECO:0000256" key="1">
    <source>
        <dbReference type="SAM" id="Phobius"/>
    </source>
</evidence>
<keyword evidence="1" id="KW-0472">Membrane</keyword>
<comment type="caution">
    <text evidence="3">The sequence shown here is derived from an EMBL/GenBank/DDBJ whole genome shotgun (WGS) entry which is preliminary data.</text>
</comment>
<dbReference type="Proteomes" id="UP000215595">
    <property type="component" value="Unassembled WGS sequence"/>
</dbReference>
<dbReference type="InterPro" id="IPR018705">
    <property type="entry name" value="DUF2134_membrane"/>
</dbReference>
<reference evidence="3 4" key="1">
    <citation type="submission" date="2017-03" db="EMBL/GenBank/DDBJ databases">
        <title>Lifting the veil on microbial sulfur biogeochemistry in mining wastewaters.</title>
        <authorList>
            <person name="Kantor R.S."/>
            <person name="Colenbrander Nelson T."/>
            <person name="Marshall S."/>
            <person name="Bennett D."/>
            <person name="Apte S."/>
            <person name="Camacho D."/>
            <person name="Thomas B.C."/>
            <person name="Warren L.A."/>
            <person name="Banfield J.F."/>
        </authorList>
    </citation>
    <scope>NUCLEOTIDE SEQUENCE [LARGE SCALE GENOMIC DNA]</scope>
    <source>
        <strain evidence="3">32-69-9</strain>
    </source>
</reference>
<evidence type="ECO:0000259" key="2">
    <source>
        <dbReference type="Pfam" id="PF09977"/>
    </source>
</evidence>
<accession>A0A258FKG3</accession>
<dbReference type="AlphaFoldDB" id="A0A258FKG3"/>
<proteinExistence type="predicted"/>
<feature type="transmembrane region" description="Helical" evidence="1">
    <location>
        <begin position="12"/>
        <end position="33"/>
    </location>
</feature>
<keyword evidence="1" id="KW-0812">Transmembrane</keyword>
<dbReference type="Pfam" id="PF09977">
    <property type="entry name" value="Tad_C"/>
    <property type="match status" value="1"/>
</dbReference>
<name>A0A258FKG3_9CAUL</name>
<organism evidence="3 4">
    <name type="scientific">Brevundimonas subvibrioides</name>
    <dbReference type="NCBI Taxonomy" id="74313"/>
    <lineage>
        <taxon>Bacteria</taxon>
        <taxon>Pseudomonadati</taxon>
        <taxon>Pseudomonadota</taxon>
        <taxon>Alphaproteobacteria</taxon>
        <taxon>Caulobacterales</taxon>
        <taxon>Caulobacteraceae</taxon>
        <taxon>Brevundimonas</taxon>
    </lineage>
</organism>
<evidence type="ECO:0000313" key="3">
    <source>
        <dbReference type="EMBL" id="OYX32333.1"/>
    </source>
</evidence>
<feature type="domain" description="DUF2134" evidence="2">
    <location>
        <begin position="47"/>
        <end position="125"/>
    </location>
</feature>
<evidence type="ECO:0000313" key="4">
    <source>
        <dbReference type="Proteomes" id="UP000215595"/>
    </source>
</evidence>